<feature type="coiled-coil region" evidence="3">
    <location>
        <begin position="20"/>
        <end position="81"/>
    </location>
</feature>
<feature type="compositionally biased region" description="Gly residues" evidence="4">
    <location>
        <begin position="788"/>
        <end position="805"/>
    </location>
</feature>
<evidence type="ECO:0000256" key="3">
    <source>
        <dbReference type="SAM" id="Coils"/>
    </source>
</evidence>
<evidence type="ECO:0000313" key="7">
    <source>
        <dbReference type="Proteomes" id="UP000008141"/>
    </source>
</evidence>
<feature type="region of interest" description="Disordered" evidence="4">
    <location>
        <begin position="694"/>
        <end position="760"/>
    </location>
</feature>
<dbReference type="Proteomes" id="UP000008141">
    <property type="component" value="Unassembled WGS sequence"/>
</dbReference>
<dbReference type="InterPro" id="IPR007193">
    <property type="entry name" value="Upf2/Nmd2_C"/>
</dbReference>
<keyword evidence="7" id="KW-1185">Reference proteome</keyword>
<dbReference type="InterPro" id="IPR003890">
    <property type="entry name" value="MIF4G-like_typ-3"/>
</dbReference>
<feature type="domain" description="MIF4G" evidence="5">
    <location>
        <begin position="463"/>
        <end position="669"/>
    </location>
</feature>
<dbReference type="Gene3D" id="1.25.40.180">
    <property type="match status" value="3"/>
</dbReference>
<accession>E1ZH54</accession>
<evidence type="ECO:0000256" key="2">
    <source>
        <dbReference type="ARBA" id="ARBA00022490"/>
    </source>
</evidence>
<gene>
    <name evidence="6" type="ORF">CHLNCDRAFT_134932</name>
</gene>
<dbReference type="OMA" id="IWPDEDT"/>
<protein>
    <recommendedName>
        <fullName evidence="5">MIF4G domain-containing protein</fullName>
    </recommendedName>
</protein>
<dbReference type="OrthoDB" id="27832at2759"/>
<keyword evidence="2" id="KW-0963">Cytoplasm</keyword>
<dbReference type="SUPFAM" id="SSF48371">
    <property type="entry name" value="ARM repeat"/>
    <property type="match status" value="2"/>
</dbReference>
<feature type="compositionally biased region" description="Acidic residues" evidence="4">
    <location>
        <begin position="722"/>
        <end position="741"/>
    </location>
</feature>
<dbReference type="Pfam" id="PF02854">
    <property type="entry name" value="MIF4G"/>
    <property type="match status" value="2"/>
</dbReference>
<sequence length="918" mass="98110">MGQEGPPPAADGGGGEAASLEALQDATQKINEAAEALERRQQLRALNLNPERPGEDALKRLDSSMKRNSALIRKLKALSEESRRSVLDDISKTNQSKRGAAALAEVLDRPLPELRQAVTRIVAAGGEGEAGAAPADLQAQQVFEDEETRAFYESLVDLRAVVPAVLLGDKGKEAAGEQEAAAGAEQQADGEGGGAAGAAAGAAAGTAAAAGAAAPKGAGVPASASGASLPGGKQEPSYEETLEGKGAGEEAREPSQLDLLLGRLPGCVSKELADEAAVAFCYLQNKGARKRLVRALAAELPLGALALLPYYARIAATLAQVFPDVAQGVVAHLEAEFGTLQRSKDATARTLEPRVRNMRYVAELAKFRLFPHGAAFSMLKQLLDDFSGHNIDAACAMVETAGRFFYRLPETSTRMSNFLEVMMKLRNARNLDARQSGLVDSAYFAVKAADKGARRRQRPPQHEYIRHLVYERLPLGQVTRVMKKLRRLPWAQYEGYLLKTLLRASHKGRFSQIPHIASLAAGLSRYHPSLGVALVDEVLEAVEAGLETPDAGFYQRRVAAVRLLGELYNYKLVNSQVIFATLHLILAYGHEQGTPPEVSRRLDPPSNFFRIRLCCTLLEVCGQYFTRGPSRRKLDRLLPAFQRYLLAKPPLPLDVEFDVQDLWDHLRLTPPQYDSYEAACAAVAELEAAEAAAAASGLAPIEEESDGEGPEDGGDAGSDAGSDAEQDDGDSQAGLDGDEEDVARLESEGEEEGVRMVGPALQPAEVDEDFEREFCQLMLDHQGRPAAAGGGRQLGPGGAGPAGGPGLPPAAHAHGQGGGEAGEAEAVSFRVMMKRGGRDDRTRELHIPLTAGMAAHLRQKEEEEAAEKAELKRLVLEANKRDLQEQQDALRAAQQQRRPGARGYYGRGGGRGGGGGLF</sequence>
<dbReference type="KEGG" id="cvr:CHLNCDRAFT_134932"/>
<dbReference type="eggNOG" id="KOG2051">
    <property type="taxonomic scope" value="Eukaryota"/>
</dbReference>
<keyword evidence="3" id="KW-0175">Coiled coil</keyword>
<dbReference type="GeneID" id="17354230"/>
<feature type="compositionally biased region" description="Acidic residues" evidence="4">
    <location>
        <begin position="701"/>
        <end position="714"/>
    </location>
</feature>
<evidence type="ECO:0000313" key="6">
    <source>
        <dbReference type="EMBL" id="EFN54863.1"/>
    </source>
</evidence>
<dbReference type="InterPro" id="IPR039762">
    <property type="entry name" value="Nmd2/UPF2"/>
</dbReference>
<dbReference type="EMBL" id="GL433846">
    <property type="protein sequence ID" value="EFN54863.1"/>
    <property type="molecule type" value="Genomic_DNA"/>
</dbReference>
<dbReference type="FunCoup" id="E1ZH54">
    <property type="interactions" value="1896"/>
</dbReference>
<dbReference type="PANTHER" id="PTHR12839">
    <property type="entry name" value="NONSENSE-MEDIATED MRNA DECAY PROTEIN 2 UP-FRAMESHIFT SUPPRESSOR 2"/>
    <property type="match status" value="1"/>
</dbReference>
<dbReference type="AlphaFoldDB" id="E1ZH54"/>
<dbReference type="InterPro" id="IPR016024">
    <property type="entry name" value="ARM-type_fold"/>
</dbReference>
<evidence type="ECO:0000256" key="4">
    <source>
        <dbReference type="SAM" id="MobiDB-lite"/>
    </source>
</evidence>
<feature type="compositionally biased region" description="Low complexity" evidence="4">
    <location>
        <begin position="220"/>
        <end position="232"/>
    </location>
</feature>
<dbReference type="STRING" id="554065.E1ZH54"/>
<dbReference type="RefSeq" id="XP_005846965.1">
    <property type="nucleotide sequence ID" value="XM_005846903.1"/>
</dbReference>
<comment type="subcellular location">
    <subcellularLocation>
        <location evidence="1">Cytoplasm</location>
    </subcellularLocation>
</comment>
<feature type="region of interest" description="Disordered" evidence="4">
    <location>
        <begin position="885"/>
        <end position="918"/>
    </location>
</feature>
<dbReference type="Pfam" id="PF04050">
    <property type="entry name" value="Upf2"/>
    <property type="match status" value="1"/>
</dbReference>
<name>E1ZH54_CHLVA</name>
<feature type="compositionally biased region" description="Low complexity" evidence="4">
    <location>
        <begin position="177"/>
        <end position="189"/>
    </location>
</feature>
<reference evidence="6 7" key="1">
    <citation type="journal article" date="2010" name="Plant Cell">
        <title>The Chlorella variabilis NC64A genome reveals adaptation to photosymbiosis, coevolution with viruses, and cryptic sex.</title>
        <authorList>
            <person name="Blanc G."/>
            <person name="Duncan G."/>
            <person name="Agarkova I."/>
            <person name="Borodovsky M."/>
            <person name="Gurnon J."/>
            <person name="Kuo A."/>
            <person name="Lindquist E."/>
            <person name="Lucas S."/>
            <person name="Pangilinan J."/>
            <person name="Polle J."/>
            <person name="Salamov A."/>
            <person name="Terry A."/>
            <person name="Yamada T."/>
            <person name="Dunigan D.D."/>
            <person name="Grigoriev I.V."/>
            <person name="Claverie J.M."/>
            <person name="Van Etten J.L."/>
        </authorList>
    </citation>
    <scope>NUCLEOTIDE SEQUENCE [LARGE SCALE GENOMIC DNA]</scope>
    <source>
        <strain evidence="6 7">NC64A</strain>
    </source>
</reference>
<dbReference type="InParanoid" id="E1ZH54"/>
<feature type="domain" description="MIF4G" evidence="5">
    <location>
        <begin position="258"/>
        <end position="449"/>
    </location>
</feature>
<dbReference type="GO" id="GO:0035145">
    <property type="term" value="C:exon-exon junction complex"/>
    <property type="evidence" value="ECO:0007669"/>
    <property type="project" value="TreeGrafter"/>
</dbReference>
<feature type="region of interest" description="Disordered" evidence="4">
    <location>
        <begin position="783"/>
        <end position="822"/>
    </location>
</feature>
<feature type="region of interest" description="Disordered" evidence="4">
    <location>
        <begin position="220"/>
        <end position="254"/>
    </location>
</feature>
<feature type="compositionally biased region" description="Basic and acidic residues" evidence="4">
    <location>
        <begin position="242"/>
        <end position="254"/>
    </location>
</feature>
<feature type="compositionally biased region" description="Low complexity" evidence="4">
    <location>
        <begin position="891"/>
        <end position="902"/>
    </location>
</feature>
<evidence type="ECO:0000259" key="5">
    <source>
        <dbReference type="SMART" id="SM00543"/>
    </source>
</evidence>
<feature type="region of interest" description="Disordered" evidence="4">
    <location>
        <begin position="177"/>
        <end position="198"/>
    </location>
</feature>
<dbReference type="PANTHER" id="PTHR12839:SF7">
    <property type="entry name" value="REGULATOR OF NONSENSE TRANSCRIPTS 2"/>
    <property type="match status" value="1"/>
</dbReference>
<feature type="compositionally biased region" description="Gly residues" evidence="4">
    <location>
        <begin position="903"/>
        <end position="918"/>
    </location>
</feature>
<dbReference type="GO" id="GO:0005737">
    <property type="term" value="C:cytoplasm"/>
    <property type="evidence" value="ECO:0007669"/>
    <property type="project" value="UniProtKB-SubCell"/>
</dbReference>
<organism evidence="7">
    <name type="scientific">Chlorella variabilis</name>
    <name type="common">Green alga</name>
    <dbReference type="NCBI Taxonomy" id="554065"/>
    <lineage>
        <taxon>Eukaryota</taxon>
        <taxon>Viridiplantae</taxon>
        <taxon>Chlorophyta</taxon>
        <taxon>core chlorophytes</taxon>
        <taxon>Trebouxiophyceae</taxon>
        <taxon>Chlorellales</taxon>
        <taxon>Chlorellaceae</taxon>
        <taxon>Chlorella clade</taxon>
        <taxon>Chlorella</taxon>
    </lineage>
</organism>
<dbReference type="GO" id="GO:0003723">
    <property type="term" value="F:RNA binding"/>
    <property type="evidence" value="ECO:0007669"/>
    <property type="project" value="InterPro"/>
</dbReference>
<dbReference type="SMART" id="SM00543">
    <property type="entry name" value="MIF4G"/>
    <property type="match status" value="2"/>
</dbReference>
<proteinExistence type="predicted"/>
<dbReference type="GO" id="GO:0000184">
    <property type="term" value="P:nuclear-transcribed mRNA catabolic process, nonsense-mediated decay"/>
    <property type="evidence" value="ECO:0007669"/>
    <property type="project" value="InterPro"/>
</dbReference>
<evidence type="ECO:0000256" key="1">
    <source>
        <dbReference type="ARBA" id="ARBA00004496"/>
    </source>
</evidence>